<dbReference type="AlphaFoldDB" id="A0A1I3JSJ7"/>
<keyword evidence="1" id="KW-0472">Membrane</keyword>
<evidence type="ECO:0000256" key="1">
    <source>
        <dbReference type="SAM" id="Phobius"/>
    </source>
</evidence>
<evidence type="ECO:0000313" key="3">
    <source>
        <dbReference type="Proteomes" id="UP000182829"/>
    </source>
</evidence>
<gene>
    <name evidence="2" type="ORF">SAMN05443661_102227</name>
</gene>
<organism evidence="2 3">
    <name type="scientific">Natronobacterium gregoryi</name>
    <dbReference type="NCBI Taxonomy" id="44930"/>
    <lineage>
        <taxon>Archaea</taxon>
        <taxon>Methanobacteriati</taxon>
        <taxon>Methanobacteriota</taxon>
        <taxon>Stenosarchaea group</taxon>
        <taxon>Halobacteria</taxon>
        <taxon>Halobacteriales</taxon>
        <taxon>Natrialbaceae</taxon>
        <taxon>Natronobacterium</taxon>
    </lineage>
</organism>
<protein>
    <submittedName>
        <fullName evidence="2">Uncharacterized protein</fullName>
    </submittedName>
</protein>
<sequence length="44" mass="5035">MLPELIVSAVVSVLVSGPIAYVYAGWRLRRIKESDPEAYRRLME</sequence>
<dbReference type="Proteomes" id="UP000182829">
    <property type="component" value="Unassembled WGS sequence"/>
</dbReference>
<name>A0A1I3JSJ7_9EURY</name>
<accession>A0A1I3JSJ7</accession>
<keyword evidence="1" id="KW-0812">Transmembrane</keyword>
<keyword evidence="1" id="KW-1133">Transmembrane helix</keyword>
<reference evidence="2 3" key="1">
    <citation type="submission" date="2016-10" db="EMBL/GenBank/DDBJ databases">
        <authorList>
            <person name="de Groot N.N."/>
        </authorList>
    </citation>
    <scope>NUCLEOTIDE SEQUENCE [LARGE SCALE GENOMIC DNA]</scope>
    <source>
        <strain evidence="2 3">SP2</strain>
    </source>
</reference>
<dbReference type="EMBL" id="FORO01000002">
    <property type="protein sequence ID" value="SFI62988.1"/>
    <property type="molecule type" value="Genomic_DNA"/>
</dbReference>
<proteinExistence type="predicted"/>
<feature type="transmembrane region" description="Helical" evidence="1">
    <location>
        <begin position="6"/>
        <end position="24"/>
    </location>
</feature>
<evidence type="ECO:0000313" key="2">
    <source>
        <dbReference type="EMBL" id="SFI62988.1"/>
    </source>
</evidence>